<evidence type="ECO:0000313" key="3">
    <source>
        <dbReference type="EMBL" id="WWC62386.1"/>
    </source>
</evidence>
<protein>
    <submittedName>
        <fullName evidence="2">Uncharacterized protein</fullName>
    </submittedName>
</protein>
<dbReference type="AlphaFoldDB" id="A0A1A6A3S9"/>
<dbReference type="EMBL" id="KI894032">
    <property type="protein sequence ID" value="OBR84714.1"/>
    <property type="molecule type" value="Genomic_DNA"/>
</dbReference>
<reference evidence="3" key="2">
    <citation type="submission" date="2013-07" db="EMBL/GenBank/DDBJ databases">
        <authorList>
            <consortium name="The Broad Institute Genome Sequencing Platform"/>
            <person name="Cuomo C."/>
            <person name="Litvintseva A."/>
            <person name="Chen Y."/>
            <person name="Heitman J."/>
            <person name="Sun S."/>
            <person name="Springer D."/>
            <person name="Dromer F."/>
            <person name="Young S.K."/>
            <person name="Zeng Q."/>
            <person name="Gargeya S."/>
            <person name="Fitzgerald M."/>
            <person name="Abouelleil A."/>
            <person name="Alvarado L."/>
            <person name="Berlin A.M."/>
            <person name="Chapman S.B."/>
            <person name="Dewar J."/>
            <person name="Goldberg J."/>
            <person name="Griggs A."/>
            <person name="Gujja S."/>
            <person name="Hansen M."/>
            <person name="Howarth C."/>
            <person name="Imamovic A."/>
            <person name="Larimer J."/>
            <person name="McCowan C."/>
            <person name="Murphy C."/>
            <person name="Pearson M."/>
            <person name="Priest M."/>
            <person name="Roberts A."/>
            <person name="Saif S."/>
            <person name="Shea T."/>
            <person name="Sykes S."/>
            <person name="Wortman J."/>
            <person name="Nusbaum C."/>
            <person name="Birren B."/>
        </authorList>
    </citation>
    <scope>NUCLEOTIDE SEQUENCE</scope>
    <source>
        <strain evidence="3">CBS 10117</strain>
    </source>
</reference>
<accession>A0A1A6A3S9</accession>
<dbReference type="KEGG" id="kdj:28969272"/>
<feature type="compositionally biased region" description="Polar residues" evidence="1">
    <location>
        <begin position="26"/>
        <end position="39"/>
    </location>
</feature>
<sequence>MSAANTPPQDGKIRESSGRTTLKKSVPSSATLNGSSTTRISERRHMKSTFNIRNGSESHRRMGPHIRRGLTSLTLLTIGMIQVSIPRKSTTPIETGMQFVLSYLDLRQAEVSGIYRTAHRRDLWI</sequence>
<name>A0A1A6A3S9_9TREE</name>
<evidence type="ECO:0000313" key="2">
    <source>
        <dbReference type="EMBL" id="OBR84714.1"/>
    </source>
</evidence>
<dbReference type="RefSeq" id="XP_018262556.1">
    <property type="nucleotide sequence ID" value="XM_018408865.1"/>
</dbReference>
<reference evidence="2" key="1">
    <citation type="submission" date="2013-07" db="EMBL/GenBank/DDBJ databases">
        <title>The Genome Sequence of Cryptococcus dejecticola CBS10117.</title>
        <authorList>
            <consortium name="The Broad Institute Genome Sequencing Platform"/>
            <person name="Cuomo C."/>
            <person name="Litvintseva A."/>
            <person name="Chen Y."/>
            <person name="Heitman J."/>
            <person name="Sun S."/>
            <person name="Springer D."/>
            <person name="Dromer F."/>
            <person name="Young S.K."/>
            <person name="Zeng Q."/>
            <person name="Gargeya S."/>
            <person name="Fitzgerald M."/>
            <person name="Abouelleil A."/>
            <person name="Alvarado L."/>
            <person name="Berlin A.M."/>
            <person name="Chapman S.B."/>
            <person name="Dewar J."/>
            <person name="Goldberg J."/>
            <person name="Griggs A."/>
            <person name="Gujja S."/>
            <person name="Hansen M."/>
            <person name="Howarth C."/>
            <person name="Imamovic A."/>
            <person name="Larimer J."/>
            <person name="McCowan C."/>
            <person name="Murphy C."/>
            <person name="Pearson M."/>
            <person name="Priest M."/>
            <person name="Roberts A."/>
            <person name="Saif S."/>
            <person name="Shea T."/>
            <person name="Sykes S."/>
            <person name="Wortman J."/>
            <person name="Nusbaum C."/>
            <person name="Birren B."/>
        </authorList>
    </citation>
    <scope>NUCLEOTIDE SEQUENCE [LARGE SCALE GENOMIC DNA]</scope>
    <source>
        <strain evidence="2">CBS 10117</strain>
    </source>
</reference>
<gene>
    <name evidence="2" type="ORF">I303_05573</name>
    <name evidence="3" type="ORF">I303_104982</name>
</gene>
<evidence type="ECO:0000313" key="4">
    <source>
        <dbReference type="Proteomes" id="UP000078595"/>
    </source>
</evidence>
<reference evidence="3" key="3">
    <citation type="submission" date="2024-02" db="EMBL/GenBank/DDBJ databases">
        <title>Comparative genomics of Cryptococcus and Kwoniella reveals pathogenesis evolution and contrasting modes of karyotype evolution via chromosome fusion or intercentromeric recombination.</title>
        <authorList>
            <person name="Coelho M.A."/>
            <person name="David-Palma M."/>
            <person name="Shea T."/>
            <person name="Bowers K."/>
            <person name="McGinley-Smith S."/>
            <person name="Mohammad A.W."/>
            <person name="Gnirke A."/>
            <person name="Yurkov A.M."/>
            <person name="Nowrousian M."/>
            <person name="Sun S."/>
            <person name="Cuomo C.A."/>
            <person name="Heitman J."/>
        </authorList>
    </citation>
    <scope>NUCLEOTIDE SEQUENCE</scope>
    <source>
        <strain evidence="3">CBS 10117</strain>
    </source>
</reference>
<dbReference type="GeneID" id="28969272"/>
<evidence type="ECO:0000256" key="1">
    <source>
        <dbReference type="SAM" id="MobiDB-lite"/>
    </source>
</evidence>
<proteinExistence type="predicted"/>
<dbReference type="VEuPathDB" id="FungiDB:I303_05573"/>
<dbReference type="EMBL" id="CP144535">
    <property type="protein sequence ID" value="WWC62386.1"/>
    <property type="molecule type" value="Genomic_DNA"/>
</dbReference>
<organism evidence="2">
    <name type="scientific">Kwoniella dejecticola CBS 10117</name>
    <dbReference type="NCBI Taxonomy" id="1296121"/>
    <lineage>
        <taxon>Eukaryota</taxon>
        <taxon>Fungi</taxon>
        <taxon>Dikarya</taxon>
        <taxon>Basidiomycota</taxon>
        <taxon>Agaricomycotina</taxon>
        <taxon>Tremellomycetes</taxon>
        <taxon>Tremellales</taxon>
        <taxon>Cryptococcaceae</taxon>
        <taxon>Kwoniella</taxon>
    </lineage>
</organism>
<keyword evidence="4" id="KW-1185">Reference proteome</keyword>
<dbReference type="Proteomes" id="UP000078595">
    <property type="component" value="Chromosome 6"/>
</dbReference>
<feature type="region of interest" description="Disordered" evidence="1">
    <location>
        <begin position="1"/>
        <end position="66"/>
    </location>
</feature>